<feature type="compositionally biased region" description="Low complexity" evidence="1">
    <location>
        <begin position="201"/>
        <end position="214"/>
    </location>
</feature>
<organism evidence="2 3">
    <name type="scientific">Centaurea solstitialis</name>
    <name type="common">yellow star-thistle</name>
    <dbReference type="NCBI Taxonomy" id="347529"/>
    <lineage>
        <taxon>Eukaryota</taxon>
        <taxon>Viridiplantae</taxon>
        <taxon>Streptophyta</taxon>
        <taxon>Embryophyta</taxon>
        <taxon>Tracheophyta</taxon>
        <taxon>Spermatophyta</taxon>
        <taxon>Magnoliopsida</taxon>
        <taxon>eudicotyledons</taxon>
        <taxon>Gunneridae</taxon>
        <taxon>Pentapetalae</taxon>
        <taxon>asterids</taxon>
        <taxon>campanulids</taxon>
        <taxon>Asterales</taxon>
        <taxon>Asteraceae</taxon>
        <taxon>Carduoideae</taxon>
        <taxon>Cardueae</taxon>
        <taxon>Centaureinae</taxon>
        <taxon>Centaurea</taxon>
    </lineage>
</organism>
<name>A0AA38STX5_9ASTR</name>
<feature type="region of interest" description="Disordered" evidence="1">
    <location>
        <begin position="187"/>
        <end position="214"/>
    </location>
</feature>
<dbReference type="EMBL" id="JARYMX010000008">
    <property type="protein sequence ID" value="KAJ9538283.1"/>
    <property type="molecule type" value="Genomic_DNA"/>
</dbReference>
<keyword evidence="3" id="KW-1185">Reference proteome</keyword>
<accession>A0AA38STX5</accession>
<reference evidence="2" key="1">
    <citation type="submission" date="2023-03" db="EMBL/GenBank/DDBJ databases">
        <title>Chromosome-scale reference genome and RAD-based genetic map of yellow starthistle (Centaurea solstitialis) reveal putative structural variation and QTLs associated with invader traits.</title>
        <authorList>
            <person name="Reatini B."/>
            <person name="Cang F.A."/>
            <person name="Jiang Q."/>
            <person name="Mckibben M.T.W."/>
            <person name="Barker M.S."/>
            <person name="Rieseberg L.H."/>
            <person name="Dlugosch K.M."/>
        </authorList>
    </citation>
    <scope>NUCLEOTIDE SEQUENCE</scope>
    <source>
        <strain evidence="2">CAN-66</strain>
        <tissue evidence="2">Leaf</tissue>
    </source>
</reference>
<evidence type="ECO:0000313" key="2">
    <source>
        <dbReference type="EMBL" id="KAJ9538283.1"/>
    </source>
</evidence>
<gene>
    <name evidence="2" type="ORF">OSB04_031016</name>
</gene>
<feature type="region of interest" description="Disordered" evidence="1">
    <location>
        <begin position="62"/>
        <end position="152"/>
    </location>
</feature>
<protein>
    <submittedName>
        <fullName evidence="2">Uncharacterized protein</fullName>
    </submittedName>
</protein>
<evidence type="ECO:0000256" key="1">
    <source>
        <dbReference type="SAM" id="MobiDB-lite"/>
    </source>
</evidence>
<evidence type="ECO:0000313" key="3">
    <source>
        <dbReference type="Proteomes" id="UP001172457"/>
    </source>
</evidence>
<feature type="compositionally biased region" description="Pro residues" evidence="1">
    <location>
        <begin position="64"/>
        <end position="74"/>
    </location>
</feature>
<sequence length="219" mass="24021">MLVYFIEIASSLILRHAGLGHINYKKIIEMPKMYNVLGIRVFGSTPMDASIQKYPYFKYNPSLSPSPSPSPTPPQTLKKMQPPPPPTTTAGHLHRRLHHPPSATSTADRRPSPPATPASTLHLHRPPATAAPPSTCYSRHHPPPTTTTSFSSSRSALRRWVATGTTIDLRRGSFQIWVVPNLVVPPPPSTSSNCRNPPSPSISSQIPSEISSGPTVYWW</sequence>
<dbReference type="Proteomes" id="UP001172457">
    <property type="component" value="Chromosome 8"/>
</dbReference>
<dbReference type="AlphaFoldDB" id="A0AA38STX5"/>
<comment type="caution">
    <text evidence="2">The sequence shown here is derived from an EMBL/GenBank/DDBJ whole genome shotgun (WGS) entry which is preliminary data.</text>
</comment>
<proteinExistence type="predicted"/>